<keyword evidence="9" id="KW-1185">Reference proteome</keyword>
<feature type="compositionally biased region" description="Polar residues" evidence="5">
    <location>
        <begin position="120"/>
        <end position="130"/>
    </location>
</feature>
<name>A0AAX4KS10_9TREE</name>
<dbReference type="InterPro" id="IPR000571">
    <property type="entry name" value="Znf_CCCH"/>
</dbReference>
<comment type="function">
    <text evidence="2">May be involved in the turnover of nuclear polyadenylated (pA+) RNA.</text>
</comment>
<dbReference type="PROSITE" id="PS50103">
    <property type="entry name" value="ZF_C3H1"/>
    <property type="match status" value="1"/>
</dbReference>
<evidence type="ECO:0000256" key="5">
    <source>
        <dbReference type="SAM" id="MobiDB-lite"/>
    </source>
</evidence>
<evidence type="ECO:0000259" key="7">
    <source>
        <dbReference type="PROSITE" id="PS50103"/>
    </source>
</evidence>
<dbReference type="Gene3D" id="3.30.70.330">
    <property type="match status" value="1"/>
</dbReference>
<dbReference type="KEGG" id="ker:91105890"/>
<evidence type="ECO:0000256" key="2">
    <source>
        <dbReference type="ARBA" id="ARBA00043866"/>
    </source>
</evidence>
<dbReference type="Gene3D" id="1.20.1390.10">
    <property type="entry name" value="PWI domain"/>
    <property type="match status" value="1"/>
</dbReference>
<dbReference type="GeneID" id="91105890"/>
<dbReference type="GO" id="GO:0008270">
    <property type="term" value="F:zinc ion binding"/>
    <property type="evidence" value="ECO:0007669"/>
    <property type="project" value="UniProtKB-KW"/>
</dbReference>
<dbReference type="InterPro" id="IPR035979">
    <property type="entry name" value="RBD_domain_sf"/>
</dbReference>
<dbReference type="PANTHER" id="PTHR14398">
    <property type="entry name" value="RNA RECOGNITION RRM/RNP DOMAIN"/>
    <property type="match status" value="1"/>
</dbReference>
<dbReference type="InterPro" id="IPR002483">
    <property type="entry name" value="PWI_dom"/>
</dbReference>
<feature type="compositionally biased region" description="Low complexity" evidence="5">
    <location>
        <begin position="236"/>
        <end position="249"/>
    </location>
</feature>
<dbReference type="GO" id="GO:0003723">
    <property type="term" value="F:RNA binding"/>
    <property type="evidence" value="ECO:0007669"/>
    <property type="project" value="UniProtKB-UniRule"/>
</dbReference>
<keyword evidence="4" id="KW-0479">Metal-binding</keyword>
<dbReference type="PANTHER" id="PTHR14398:SF0">
    <property type="entry name" value="ZINC FINGER PROTEIN SWM"/>
    <property type="match status" value="1"/>
</dbReference>
<feature type="zinc finger region" description="C3H1-type" evidence="4">
    <location>
        <begin position="151"/>
        <end position="179"/>
    </location>
</feature>
<dbReference type="CDD" id="cd12257">
    <property type="entry name" value="RRM1_RBM26_like"/>
    <property type="match status" value="1"/>
</dbReference>
<keyword evidence="1 3" id="KW-0694">RNA-binding</keyword>
<feature type="region of interest" description="Disordered" evidence="5">
    <location>
        <begin position="102"/>
        <end position="131"/>
    </location>
</feature>
<feature type="region of interest" description="Disordered" evidence="5">
    <location>
        <begin position="532"/>
        <end position="565"/>
    </location>
</feature>
<dbReference type="SUPFAM" id="SSF54928">
    <property type="entry name" value="RNA-binding domain, RBD"/>
    <property type="match status" value="1"/>
</dbReference>
<evidence type="ECO:0000256" key="3">
    <source>
        <dbReference type="PROSITE-ProRule" id="PRU00176"/>
    </source>
</evidence>
<evidence type="ECO:0000259" key="6">
    <source>
        <dbReference type="PROSITE" id="PS50102"/>
    </source>
</evidence>
<feature type="region of interest" description="Disordered" evidence="5">
    <location>
        <begin position="202"/>
        <end position="283"/>
    </location>
</feature>
<protein>
    <recommendedName>
        <fullName evidence="10">C3H1-type domain-containing protein</fullName>
    </recommendedName>
</protein>
<evidence type="ECO:0000313" key="8">
    <source>
        <dbReference type="EMBL" id="WWD08974.1"/>
    </source>
</evidence>
<dbReference type="InterPro" id="IPR045137">
    <property type="entry name" value="RBM26/27"/>
</dbReference>
<gene>
    <name evidence="8" type="ORF">V865_007089</name>
</gene>
<proteinExistence type="predicted"/>
<reference evidence="8 9" key="1">
    <citation type="submission" date="2024-01" db="EMBL/GenBank/DDBJ databases">
        <title>Comparative genomics of Cryptococcus and Kwoniella reveals pathogenesis evolution and contrasting modes of karyotype evolution via chromosome fusion or intercentromeric recombination.</title>
        <authorList>
            <person name="Coelho M.A."/>
            <person name="David-Palma M."/>
            <person name="Shea T."/>
            <person name="Bowers K."/>
            <person name="McGinley-Smith S."/>
            <person name="Mohammad A.W."/>
            <person name="Gnirke A."/>
            <person name="Yurkov A.M."/>
            <person name="Nowrousian M."/>
            <person name="Sun S."/>
            <person name="Cuomo C.A."/>
            <person name="Heitman J."/>
        </authorList>
    </citation>
    <scope>NUCLEOTIDE SEQUENCE [LARGE SCALE GENOMIC DNA]</scope>
    <source>
        <strain evidence="8 9">PYCC6329</strain>
    </source>
</reference>
<dbReference type="EMBL" id="CP144090">
    <property type="protein sequence ID" value="WWD08974.1"/>
    <property type="molecule type" value="Genomic_DNA"/>
</dbReference>
<evidence type="ECO:0000313" key="9">
    <source>
        <dbReference type="Proteomes" id="UP001358614"/>
    </source>
</evidence>
<dbReference type="GO" id="GO:0005634">
    <property type="term" value="C:nucleus"/>
    <property type="evidence" value="ECO:0007669"/>
    <property type="project" value="TreeGrafter"/>
</dbReference>
<organism evidence="8 9">
    <name type="scientific">Kwoniella europaea PYCC6329</name>
    <dbReference type="NCBI Taxonomy" id="1423913"/>
    <lineage>
        <taxon>Eukaryota</taxon>
        <taxon>Fungi</taxon>
        <taxon>Dikarya</taxon>
        <taxon>Basidiomycota</taxon>
        <taxon>Agaricomycotina</taxon>
        <taxon>Tremellomycetes</taxon>
        <taxon>Tremellales</taxon>
        <taxon>Cryptococcaceae</taxon>
        <taxon>Kwoniella</taxon>
    </lineage>
</organism>
<feature type="compositionally biased region" description="Pro residues" evidence="5">
    <location>
        <begin position="250"/>
        <end position="261"/>
    </location>
</feature>
<keyword evidence="4" id="KW-0862">Zinc</keyword>
<dbReference type="InterPro" id="IPR012677">
    <property type="entry name" value="Nucleotide-bd_a/b_plait_sf"/>
</dbReference>
<evidence type="ECO:0008006" key="10">
    <source>
        <dbReference type="Google" id="ProtNLM"/>
    </source>
</evidence>
<accession>A0AAX4KS10</accession>
<dbReference type="SMART" id="SM00360">
    <property type="entry name" value="RRM"/>
    <property type="match status" value="1"/>
</dbReference>
<dbReference type="PROSITE" id="PS50102">
    <property type="entry name" value="RRM"/>
    <property type="match status" value="1"/>
</dbReference>
<dbReference type="AlphaFoldDB" id="A0AAX4KS10"/>
<feature type="domain" description="C3H1-type" evidence="7">
    <location>
        <begin position="151"/>
        <end position="179"/>
    </location>
</feature>
<evidence type="ECO:0000256" key="1">
    <source>
        <dbReference type="ARBA" id="ARBA00022884"/>
    </source>
</evidence>
<dbReference type="Proteomes" id="UP001358614">
    <property type="component" value="Chromosome 2"/>
</dbReference>
<keyword evidence="4" id="KW-0863">Zinc-finger</keyword>
<dbReference type="Pfam" id="PF01480">
    <property type="entry name" value="PWI"/>
    <property type="match status" value="1"/>
</dbReference>
<feature type="compositionally biased region" description="Low complexity" evidence="5">
    <location>
        <begin position="532"/>
        <end position="548"/>
    </location>
</feature>
<dbReference type="InterPro" id="IPR000504">
    <property type="entry name" value="RRM_dom"/>
</dbReference>
<feature type="domain" description="RRM" evidence="6">
    <location>
        <begin position="292"/>
        <end position="364"/>
    </location>
</feature>
<evidence type="ECO:0000256" key="4">
    <source>
        <dbReference type="PROSITE-ProRule" id="PRU00723"/>
    </source>
</evidence>
<dbReference type="RefSeq" id="XP_066086941.1">
    <property type="nucleotide sequence ID" value="XM_066230844.1"/>
</dbReference>
<sequence length="665" mass="73342">MPFNDAVDTAEFKAWLVTTIEPLCDADPIVMSDYIIALLKHDAVMEEDEWKVFISRELEDFLEDNSKTFVDTLFQTLSNKSYLPAPAPVIAPTAPAIVSSYRPQVSAPTAEPEAGPSTIRPPQSGQQVAQHNDVEMGDASKAPHWNSQAGPRRRGKCFDYHEKGFCMRGTACPYEHSDDMILPSPDMMFGGQFPPQMMGGFQGGGGRGMGRGRGRGRGGMGGPHQQNGNGHPSRPGPNQGNPFPQQQMPFPFPFPFPPMPGQPNQFPRGHHAKDIPSEYMGVNRPPSTRDITTLVITDIPQPNLTVQAIRDYFQQFGEVTNVAIEGKSKRALISFENNQQAFQAWKSDQAVFGSRHVKVLWHKPLPGKGSAGQDALEKSSELLANMKKMESGQGQEIQGNVKVKLSGPESRLKATLAELEMTEKRAKKETLIAEQKVLFSKTQNASKEEKVQILGRLKEINKEVDQINNPPPKEESMDVELTEKEKLDRELAKHGMETTEGKDQAELLKLSAQLSALRDKANTLGINSSARFSPYSRGGSRGRGYVPRGRGRGRGGPPRPMRLDNRSRTITISGEGISTDDGRKAVQEWYESQGGVTEYVDGGMRVTYPARDMAEKVLALGTKDITGLSAGININWYTAPVESHAPEVEMMAEDEPVRGERYDEE</sequence>